<reference evidence="2" key="1">
    <citation type="journal article" date="2024" name="Proc. Natl. Acad. Sci. U.S.A.">
        <title>Extraordinary preservation of gene collinearity over three hundred million years revealed in homosporous lycophytes.</title>
        <authorList>
            <person name="Li C."/>
            <person name="Wickell D."/>
            <person name="Kuo L.Y."/>
            <person name="Chen X."/>
            <person name="Nie B."/>
            <person name="Liao X."/>
            <person name="Peng D."/>
            <person name="Ji J."/>
            <person name="Jenkins J."/>
            <person name="Williams M."/>
            <person name="Shu S."/>
            <person name="Plott C."/>
            <person name="Barry K."/>
            <person name="Rajasekar S."/>
            <person name="Grimwood J."/>
            <person name="Han X."/>
            <person name="Sun S."/>
            <person name="Hou Z."/>
            <person name="He W."/>
            <person name="Dai G."/>
            <person name="Sun C."/>
            <person name="Schmutz J."/>
            <person name="Leebens-Mack J.H."/>
            <person name="Li F.W."/>
            <person name="Wang L."/>
        </authorList>
    </citation>
    <scope>NUCLEOTIDE SEQUENCE [LARGE SCALE GENOMIC DNA]</scope>
    <source>
        <strain evidence="2">cv. PW_Plant_1</strain>
    </source>
</reference>
<gene>
    <name evidence="1" type="ORF">O6H91_05G025400</name>
</gene>
<keyword evidence="2" id="KW-1185">Reference proteome</keyword>
<dbReference type="Proteomes" id="UP001162992">
    <property type="component" value="Chromosome 5"/>
</dbReference>
<organism evidence="1 2">
    <name type="scientific">Diphasiastrum complanatum</name>
    <name type="common">Issler's clubmoss</name>
    <name type="synonym">Lycopodium complanatum</name>
    <dbReference type="NCBI Taxonomy" id="34168"/>
    <lineage>
        <taxon>Eukaryota</taxon>
        <taxon>Viridiplantae</taxon>
        <taxon>Streptophyta</taxon>
        <taxon>Embryophyta</taxon>
        <taxon>Tracheophyta</taxon>
        <taxon>Lycopodiopsida</taxon>
        <taxon>Lycopodiales</taxon>
        <taxon>Lycopodiaceae</taxon>
        <taxon>Lycopodioideae</taxon>
        <taxon>Diphasiastrum</taxon>
    </lineage>
</organism>
<sequence>MEGSAGGGALPTSVNAIAAAAATLSSSTCLLGTRMISHPFNSSKLPFVGKCVPSTGSKNAASSGNARRHRLSRPLRSKAVQFSSLITRIGNQTATRFVLMSQGEIHSCNDRFSSKTSRSALPIIRNEIRAQESEELGGAASSRTLLMPSKRMDASRFLNSGPKGRMAWLGQSFFRRQEDEKAEYEKARQFVEKVAEAERKRIEEDQEWERQAAIQAEREFMQIRAWQTFLLKLQGKLRGTAWDPESGPSIPFSKFWKLLEARKVNFLDYADFGEHVAVILPYYKDKEQTSEEGSKNVQTDKQVPGDPAKSSERDIIFKRHVVQRMPVDNWTDIWRRLHQQLLNVEISNSNSLPRQIYPTFETTAVWGMRLLLAVVIFLWVDKKLSPFYRIRNPDDRWQRKRPKLDTVNMELGSLGQSRARFISAEESTGVTFEDFAGQEYVKRELQEVVKILKQNKEFEDLGVYCPKGVLLYGPPGTGKTLLAKAIAGEAGVPFFSASGSEFVEMFVGVAAARVRDLFTRARQFAPSIVFIDEIDAIGAKRGGPDVGGGGVEREQGLIQILTELDGFQSIDSQVVVVGATNRLDMLDPALLRKGRFDKTISIGLPTEEGRLAILKVHARNKAFNSEQEKETLLKELAALTYEFSGAELQNILNEAAILAARKDKDTIEREELFEALRRQQGTFTTGEEDVLDVTGEAKVRLAYREASIAVLECYFPNPHRPFTKTNIRDMDTYPNMEYDEPRHRVFARKKDIVDSIVRACAPRIVEEQIFGKDNLSWISGSYLSQAAVIADYLILKSGMTALGKVYYNTQRDVMFHLGPKIQALRDAYMRYAVEKCSSVLEEYRSALETIADRLLEKMEIDAAEVWEIFRKAPRIPQPEVLPVDEYEALIYVGRWGIHGASLPGRVTFKPGNLGFATFGAPRPTQVKIISDDTWRMMDKLTEARLEELRQQLAMKEEKVSDVILSPQFL</sequence>
<comment type="caution">
    <text evidence="1">The sequence shown here is derived from an EMBL/GenBank/DDBJ whole genome shotgun (WGS) entry which is preliminary data.</text>
</comment>
<accession>A0ACC2DLR5</accession>
<protein>
    <submittedName>
        <fullName evidence="1">Uncharacterized protein</fullName>
    </submittedName>
</protein>
<proteinExistence type="predicted"/>
<evidence type="ECO:0000313" key="1">
    <source>
        <dbReference type="EMBL" id="KAJ7555183.1"/>
    </source>
</evidence>
<dbReference type="EMBL" id="CM055096">
    <property type="protein sequence ID" value="KAJ7555183.1"/>
    <property type="molecule type" value="Genomic_DNA"/>
</dbReference>
<evidence type="ECO:0000313" key="2">
    <source>
        <dbReference type="Proteomes" id="UP001162992"/>
    </source>
</evidence>
<name>A0ACC2DLR5_DIPCM</name>